<dbReference type="OrthoDB" id="9809227at2"/>
<dbReference type="InterPro" id="IPR001296">
    <property type="entry name" value="Glyco_trans_1"/>
</dbReference>
<evidence type="ECO:0000313" key="4">
    <source>
        <dbReference type="Proteomes" id="UP000192411"/>
    </source>
</evidence>
<dbReference type="Pfam" id="PF00534">
    <property type="entry name" value="Glycos_transf_1"/>
    <property type="match status" value="1"/>
</dbReference>
<evidence type="ECO:0000313" key="3">
    <source>
        <dbReference type="EMBL" id="ORB64782.1"/>
    </source>
</evidence>
<dbReference type="Proteomes" id="UP000192411">
    <property type="component" value="Unassembled WGS sequence"/>
</dbReference>
<evidence type="ECO:0000259" key="2">
    <source>
        <dbReference type="Pfam" id="PF00534"/>
    </source>
</evidence>
<accession>A0A1X0JPT7</accession>
<organism evidence="3 4">
    <name type="scientific">Mycolicibacterium tusciae</name>
    <dbReference type="NCBI Taxonomy" id="75922"/>
    <lineage>
        <taxon>Bacteria</taxon>
        <taxon>Bacillati</taxon>
        <taxon>Actinomycetota</taxon>
        <taxon>Actinomycetes</taxon>
        <taxon>Mycobacteriales</taxon>
        <taxon>Mycobacteriaceae</taxon>
        <taxon>Mycolicibacterium</taxon>
    </lineage>
</organism>
<keyword evidence="1 3" id="KW-0808">Transferase</keyword>
<dbReference type="Gene3D" id="3.40.50.2000">
    <property type="entry name" value="Glycogen Phosphorylase B"/>
    <property type="match status" value="2"/>
</dbReference>
<sequence>MRVAVLAPIAWRTPPRGYGPWEQFASLLTEGLVAAGHRVTLFATADSITSAALHATAAVGWSEDSTIDAKVAECLHIASVFERAGDFDIIHNGFDFLPLTYSDLVTIPVVTTIHGFSSNRIVPVYERYDSTTAYVSISDADRHPNLHYAATIHHGIDVDRFATHPNPGGHLLFFGRIHPDKGTAHAIEVARRCGRRLDIAGIIQDEQYFRDEVAPHVDGEQVRYRGPVDAGTRTDVLGSAHALLHLIDFDEPFGYSVVEAMACGTPVIANARGSMGELISDGTTGFLVDDIDSAVAAVAAAGQLDRDAIADLAAERFSVSDMIDRYVAVYRNVIAEWR</sequence>
<dbReference type="PANTHER" id="PTHR12526:SF595">
    <property type="entry name" value="BLL5217 PROTEIN"/>
    <property type="match status" value="1"/>
</dbReference>
<comment type="caution">
    <text evidence="3">The sequence shown here is derived from an EMBL/GenBank/DDBJ whole genome shotgun (WGS) entry which is preliminary data.</text>
</comment>
<dbReference type="SUPFAM" id="SSF53756">
    <property type="entry name" value="UDP-Glycosyltransferase/glycogen phosphorylase"/>
    <property type="match status" value="1"/>
</dbReference>
<name>A0A1X0JPT7_9MYCO</name>
<dbReference type="PANTHER" id="PTHR12526">
    <property type="entry name" value="GLYCOSYLTRANSFERASE"/>
    <property type="match status" value="1"/>
</dbReference>
<dbReference type="STRING" id="75922.BST47_15995"/>
<protein>
    <submittedName>
        <fullName evidence="3">Glycosyl transferase</fullName>
    </submittedName>
</protein>
<reference evidence="3 4" key="1">
    <citation type="submission" date="2017-02" db="EMBL/GenBank/DDBJ databases">
        <title>The new phylogeny of genus Mycobacterium.</title>
        <authorList>
            <person name="Tortoli E."/>
            <person name="Trovato A."/>
            <person name="Cirillo D.M."/>
        </authorList>
    </citation>
    <scope>NUCLEOTIDE SEQUENCE [LARGE SCALE GENOMIC DNA]</scope>
    <source>
        <strain evidence="3 4">DSM 44338</strain>
    </source>
</reference>
<dbReference type="CDD" id="cd03802">
    <property type="entry name" value="GT4_AviGT4-like"/>
    <property type="match status" value="1"/>
</dbReference>
<evidence type="ECO:0000256" key="1">
    <source>
        <dbReference type="ARBA" id="ARBA00022679"/>
    </source>
</evidence>
<dbReference type="AlphaFoldDB" id="A0A1X0JPT7"/>
<dbReference type="GO" id="GO:0016757">
    <property type="term" value="F:glycosyltransferase activity"/>
    <property type="evidence" value="ECO:0007669"/>
    <property type="project" value="InterPro"/>
</dbReference>
<gene>
    <name evidence="3" type="ORF">BST47_15995</name>
</gene>
<dbReference type="EMBL" id="MVIM01000007">
    <property type="protein sequence ID" value="ORB64782.1"/>
    <property type="molecule type" value="Genomic_DNA"/>
</dbReference>
<proteinExistence type="predicted"/>
<keyword evidence="4" id="KW-1185">Reference proteome</keyword>
<feature type="domain" description="Glycosyl transferase family 1" evidence="2">
    <location>
        <begin position="170"/>
        <end position="292"/>
    </location>
</feature>